<evidence type="ECO:0000259" key="2">
    <source>
        <dbReference type="Pfam" id="PF18145"/>
    </source>
</evidence>
<evidence type="ECO:0000313" key="3">
    <source>
        <dbReference type="EMBL" id="GGD10935.1"/>
    </source>
</evidence>
<keyword evidence="6" id="KW-1185">Reference proteome</keyword>
<dbReference type="Pfam" id="PF13676">
    <property type="entry name" value="TIR_2"/>
    <property type="match status" value="1"/>
</dbReference>
<dbReference type="NCBIfam" id="NF033611">
    <property type="entry name" value="SAVED"/>
    <property type="match status" value="1"/>
</dbReference>
<reference evidence="3" key="2">
    <citation type="journal article" date="2014" name="Int. J. Syst. Evol. Microbiol.">
        <title>Complete genome of a new Firmicutes species belonging to the dominant human colonic microbiota ('Ruminococcus bicirculans') reveals two chromosomes and a selective capacity to utilize plant glucans.</title>
        <authorList>
            <consortium name="NISC Comparative Sequencing Program"/>
            <person name="Wegmann U."/>
            <person name="Louis P."/>
            <person name="Goesmann A."/>
            <person name="Henrissat B."/>
            <person name="Duncan S.H."/>
            <person name="Flint H.J."/>
        </authorList>
    </citation>
    <scope>NUCLEOTIDE SEQUENCE</scope>
    <source>
        <strain evidence="3">CCM 7403</strain>
    </source>
</reference>
<dbReference type="EMBL" id="BMCK01000001">
    <property type="protein sequence ID" value="GGD10935.1"/>
    <property type="molecule type" value="Genomic_DNA"/>
</dbReference>
<protein>
    <submittedName>
        <fullName evidence="4">SAVED domain-containing protein</fullName>
    </submittedName>
</protein>
<evidence type="ECO:0000313" key="6">
    <source>
        <dbReference type="Proteomes" id="UP000630594"/>
    </source>
</evidence>
<dbReference type="RefSeq" id="WP_135831082.1">
    <property type="nucleotide sequence ID" value="NZ_BMCK01000001.1"/>
</dbReference>
<dbReference type="Pfam" id="PF18145">
    <property type="entry name" value="SAVED"/>
    <property type="match status" value="1"/>
</dbReference>
<reference evidence="6" key="3">
    <citation type="journal article" date="2019" name="Int. J. Syst. Evol. Microbiol.">
        <title>The Global Catalogue of Microorganisms (GCM) 10K type strain sequencing project: providing services to taxonomists for standard genome sequencing and annotation.</title>
        <authorList>
            <consortium name="The Broad Institute Genomics Platform"/>
            <consortium name="The Broad Institute Genome Sequencing Center for Infectious Disease"/>
            <person name="Wu L."/>
            <person name="Ma J."/>
        </authorList>
    </citation>
    <scope>NUCLEOTIDE SEQUENCE [LARGE SCALE GENOMIC DNA]</scope>
    <source>
        <strain evidence="6">CCM 7403</strain>
    </source>
</reference>
<reference evidence="4" key="4">
    <citation type="submission" date="2019-03" db="EMBL/GenBank/DDBJ databases">
        <authorList>
            <person name="Huang Y."/>
        </authorList>
    </citation>
    <scope>NUCLEOTIDE SEQUENCE</scope>
    <source>
        <strain evidence="4">JCM 16608</strain>
    </source>
</reference>
<dbReference type="EMBL" id="CP038462">
    <property type="protein sequence ID" value="QCC76032.1"/>
    <property type="molecule type" value="Genomic_DNA"/>
</dbReference>
<dbReference type="Proteomes" id="UP000630594">
    <property type="component" value="Unassembled WGS sequence"/>
</dbReference>
<name>A0A4P7U743_9ACTN</name>
<evidence type="ECO:0000313" key="4">
    <source>
        <dbReference type="EMBL" id="QCC76032.1"/>
    </source>
</evidence>
<dbReference type="InterPro" id="IPR000157">
    <property type="entry name" value="TIR_dom"/>
</dbReference>
<dbReference type="Proteomes" id="UP000297025">
    <property type="component" value="Chromosome"/>
</dbReference>
<dbReference type="AlphaFoldDB" id="A0A4P7U743"/>
<reference evidence="3" key="5">
    <citation type="submission" date="2024-05" db="EMBL/GenBank/DDBJ databases">
        <authorList>
            <person name="Sun Q."/>
            <person name="Sedlacek I."/>
        </authorList>
    </citation>
    <scope>NUCLEOTIDE SEQUENCE</scope>
    <source>
        <strain evidence="3">CCM 7403</strain>
    </source>
</reference>
<organism evidence="4 5">
    <name type="scientific">Nocardioides daphniae</name>
    <dbReference type="NCBI Taxonomy" id="402297"/>
    <lineage>
        <taxon>Bacteria</taxon>
        <taxon>Bacillati</taxon>
        <taxon>Actinomycetota</taxon>
        <taxon>Actinomycetes</taxon>
        <taxon>Propionibacteriales</taxon>
        <taxon>Nocardioidaceae</taxon>
        <taxon>Nocardioides</taxon>
    </lineage>
</organism>
<dbReference type="InterPro" id="IPR035897">
    <property type="entry name" value="Toll_tir_struct_dom_sf"/>
</dbReference>
<evidence type="ECO:0000259" key="1">
    <source>
        <dbReference type="Pfam" id="PF13676"/>
    </source>
</evidence>
<dbReference type="Gene3D" id="3.40.50.10140">
    <property type="entry name" value="Toll/interleukin-1 receptor homology (TIR) domain"/>
    <property type="match status" value="1"/>
</dbReference>
<dbReference type="KEGG" id="ndp:E2C04_00380"/>
<feature type="domain" description="TIR" evidence="1">
    <location>
        <begin position="9"/>
        <end position="79"/>
    </location>
</feature>
<reference evidence="4 5" key="1">
    <citation type="journal article" date="2008" name="Int. J. Syst. Evol. Microbiol.">
        <title>Nocardioides daphniae sp. nov., isolated from Daphnia cucullata (Crustacea: Cladocera).</title>
        <authorList>
            <person name="Toth E.M."/>
            <person name="Keki Z."/>
            <person name="Homonnay Z.G."/>
            <person name="Borsodi A.K."/>
            <person name="Marialigeti K."/>
            <person name="Schumann P."/>
        </authorList>
    </citation>
    <scope>NUCLEOTIDE SEQUENCE [LARGE SCALE GENOMIC DNA]</scope>
    <source>
        <strain evidence="4 5">JCM 16608</strain>
    </source>
</reference>
<accession>A0A4P7U743</accession>
<feature type="domain" description="SMODS-associated and fused to various effectors" evidence="2">
    <location>
        <begin position="219"/>
        <end position="393"/>
    </location>
</feature>
<gene>
    <name evidence="4" type="ORF">E2C04_00380</name>
    <name evidence="3" type="ORF">GCM10007231_07120</name>
</gene>
<dbReference type="OrthoDB" id="3375485at2"/>
<dbReference type="SUPFAM" id="SSF52200">
    <property type="entry name" value="Toll/Interleukin receptor TIR domain"/>
    <property type="match status" value="1"/>
</dbReference>
<sequence length="427" mass="46578">MSINPTDPVFISYRQSDGTDITAELAWLLRAAGIPVWRDRDDLPPGDTEQRLNEAMNAGLSGAILVITPEVAKSEVVQHVESPRLIELHSDHPQFVLGIANAVEREPGKLDYDAPDRVLLKRPGTLNSVDQSPANRAGLINLVGKLVFHRIAAQRELNGTDDTFNISIQTRNTPQVYDRTGSELDIRIRPNTHERLPSVPGLVDLADVIRFIPGAVTRSSAKRVQVRGGAHLTVAFALGAAIPSSRVGNLEVVDQRGDSWTSGTEADLSDPALLEVTGSGSNPQLSSTGRSKVAIYLDLLQRRSDAAYERYLDEQGDTLTAWRHLRLGTDDLINPDDAGAVAAEAAHHIRELSETNNNAEAHLLLRCPFPIAVLVGRLCNTLRVTTYEWDDTDPAKGDADYRARYVATMKIRPSAATGAIEQVLPTH</sequence>
<dbReference type="InterPro" id="IPR040836">
    <property type="entry name" value="SAVED"/>
</dbReference>
<proteinExistence type="predicted"/>
<evidence type="ECO:0000313" key="5">
    <source>
        <dbReference type="Proteomes" id="UP000297025"/>
    </source>
</evidence>
<dbReference type="GO" id="GO:0007165">
    <property type="term" value="P:signal transduction"/>
    <property type="evidence" value="ECO:0007669"/>
    <property type="project" value="InterPro"/>
</dbReference>